<feature type="compositionally biased region" description="Polar residues" evidence="1">
    <location>
        <begin position="89"/>
        <end position="101"/>
    </location>
</feature>
<name>A0A423SDL0_PENVA</name>
<reference evidence="3 4" key="2">
    <citation type="submission" date="2019-01" db="EMBL/GenBank/DDBJ databases">
        <title>The decoding of complex shrimp genome reveals the adaptation for benthos swimmer, frequently molting mechanism and breeding impact on genome.</title>
        <authorList>
            <person name="Sun Y."/>
            <person name="Gao Y."/>
            <person name="Yu Y."/>
        </authorList>
    </citation>
    <scope>NUCLEOTIDE SEQUENCE [LARGE SCALE GENOMIC DNA]</scope>
    <source>
        <tissue evidence="3">Muscle</tissue>
    </source>
</reference>
<feature type="compositionally biased region" description="Low complexity" evidence="1">
    <location>
        <begin position="287"/>
        <end position="303"/>
    </location>
</feature>
<feature type="transmembrane region" description="Helical" evidence="2">
    <location>
        <begin position="701"/>
        <end position="731"/>
    </location>
</feature>
<feature type="region of interest" description="Disordered" evidence="1">
    <location>
        <begin position="86"/>
        <end position="185"/>
    </location>
</feature>
<organism evidence="3 4">
    <name type="scientific">Penaeus vannamei</name>
    <name type="common">Whiteleg shrimp</name>
    <name type="synonym">Litopenaeus vannamei</name>
    <dbReference type="NCBI Taxonomy" id="6689"/>
    <lineage>
        <taxon>Eukaryota</taxon>
        <taxon>Metazoa</taxon>
        <taxon>Ecdysozoa</taxon>
        <taxon>Arthropoda</taxon>
        <taxon>Crustacea</taxon>
        <taxon>Multicrustacea</taxon>
        <taxon>Malacostraca</taxon>
        <taxon>Eumalacostraca</taxon>
        <taxon>Eucarida</taxon>
        <taxon>Decapoda</taxon>
        <taxon>Dendrobranchiata</taxon>
        <taxon>Penaeoidea</taxon>
        <taxon>Penaeidae</taxon>
        <taxon>Penaeus</taxon>
    </lineage>
</organism>
<dbReference type="AlphaFoldDB" id="A0A423SDL0"/>
<reference evidence="3 4" key="1">
    <citation type="submission" date="2018-04" db="EMBL/GenBank/DDBJ databases">
        <authorList>
            <person name="Zhang X."/>
            <person name="Yuan J."/>
            <person name="Li F."/>
            <person name="Xiang J."/>
        </authorList>
    </citation>
    <scope>NUCLEOTIDE SEQUENCE [LARGE SCALE GENOMIC DNA]</scope>
    <source>
        <tissue evidence="3">Muscle</tissue>
    </source>
</reference>
<evidence type="ECO:0000256" key="2">
    <source>
        <dbReference type="SAM" id="Phobius"/>
    </source>
</evidence>
<proteinExistence type="predicted"/>
<evidence type="ECO:0000313" key="4">
    <source>
        <dbReference type="Proteomes" id="UP000283509"/>
    </source>
</evidence>
<keyword evidence="2" id="KW-1133">Transmembrane helix</keyword>
<feature type="non-terminal residue" evidence="3">
    <location>
        <position position="1"/>
    </location>
</feature>
<keyword evidence="4" id="KW-1185">Reference proteome</keyword>
<keyword evidence="2" id="KW-0812">Transmembrane</keyword>
<dbReference type="EMBL" id="QCYY01003738">
    <property type="protein sequence ID" value="ROT62283.1"/>
    <property type="molecule type" value="Genomic_DNA"/>
</dbReference>
<feature type="region of interest" description="Disordered" evidence="1">
    <location>
        <begin position="1"/>
        <end position="20"/>
    </location>
</feature>
<gene>
    <name evidence="3" type="ORF">C7M84_019879</name>
</gene>
<evidence type="ECO:0000313" key="3">
    <source>
        <dbReference type="EMBL" id="ROT62283.1"/>
    </source>
</evidence>
<dbReference type="Proteomes" id="UP000283509">
    <property type="component" value="Unassembled WGS sequence"/>
</dbReference>
<keyword evidence="2" id="KW-0472">Membrane</keyword>
<protein>
    <submittedName>
        <fullName evidence="3">Uncharacterized protein</fullName>
    </submittedName>
</protein>
<feature type="region of interest" description="Disordered" evidence="1">
    <location>
        <begin position="278"/>
        <end position="385"/>
    </location>
</feature>
<comment type="caution">
    <text evidence="3">The sequence shown here is derived from an EMBL/GenBank/DDBJ whole genome shotgun (WGS) entry which is preliminary data.</text>
</comment>
<feature type="region of interest" description="Disordered" evidence="1">
    <location>
        <begin position="553"/>
        <end position="573"/>
    </location>
</feature>
<evidence type="ECO:0000256" key="1">
    <source>
        <dbReference type="SAM" id="MobiDB-lite"/>
    </source>
</evidence>
<feature type="compositionally biased region" description="Basic residues" evidence="1">
    <location>
        <begin position="136"/>
        <end position="147"/>
    </location>
</feature>
<feature type="compositionally biased region" description="Basic residues" evidence="1">
    <location>
        <begin position="332"/>
        <end position="342"/>
    </location>
</feature>
<accession>A0A423SDL0</accession>
<sequence length="801" mass="85582">PSGRDGAPQQARTRDRRRRKLTVATGRCEEVLLAALVAEAAADAAAVAAARVEITGIHEQQSPLRAQHGLCGRARGGGAAKDRLETHWVPSNTPPSSQAITARTFPGSRSPLLLGNSRAQAHRDEHDTANSDPRNAHTRARRRRTPRNARLVSGTSLSSRRGADGSRPSPPREHRAAHTNPACIKSDLLMTKVTTQRLPRASHALPPRCLSAGYHRRRPSLGAHWHPGTSVTTVFPRPPILPIPWPTCARSRPYITPFHPHPPPIASVPNCPIPAPSLPPLNPSPDDPCLAPSSCSPPSLSPSLAPPCPDGGDLDPRAATSSAAALGPTARRERRPRGRRGHASSALALHPRRASSRGGAAGVAKCPPRRAPPVPGCPRRREAGSGSGLAATLVSDTGHWTPPPPPTRFLSLIPPHSLPLFSSLPHCLFSPLPLPPLFLSSPTVSSSPSPLPLPLFLLPTVSSSPPTPLPLFLSLLNSFSLTVSLLPPPLFSSPPLPLPLFPPPHWCLPPPPTPFHSFSLPHCLFLSPPTPPSTLSPPSLSLPLPPLPFHTSLPPLPSTPTPHSPSTLSPPPRVFLPLPTPPSTLSPPPLSLPLPPLPFHSFLPPHCLFLSPHTLAVPCHLPCRGTYTPASRDDVGAAPLLSSPIPCFPSCTYPSPFPPSRLYIVLLTPTLFPLSLLSLVSPPTHTHIPLPFSSTLLTYHLSLFSSSVLFILPLLLFIPLFFFIFLCFILPSPSFPSPPPYSSISFLFPLLSPSLSSRIFPLLFSAFSSYHLSFILSSSQILSNLLPFHPPLISSFTLSSS</sequence>